<dbReference type="SUPFAM" id="SSF53335">
    <property type="entry name" value="S-adenosyl-L-methionine-dependent methyltransferases"/>
    <property type="match status" value="1"/>
</dbReference>
<comment type="caution">
    <text evidence="1">The sequence shown here is derived from an EMBL/GenBank/DDBJ whole genome shotgun (WGS) entry which is preliminary data.</text>
</comment>
<dbReference type="Gene3D" id="3.40.50.150">
    <property type="entry name" value="Vaccinia Virus protein VP39"/>
    <property type="match status" value="1"/>
</dbReference>
<evidence type="ECO:0000313" key="1">
    <source>
        <dbReference type="EMBL" id="CAE8710140.1"/>
    </source>
</evidence>
<dbReference type="EMBL" id="CAJNNW010031948">
    <property type="protein sequence ID" value="CAE8710140.1"/>
    <property type="molecule type" value="Genomic_DNA"/>
</dbReference>
<dbReference type="Proteomes" id="UP000626109">
    <property type="component" value="Unassembled WGS sequence"/>
</dbReference>
<name>A0A813KKY2_POLGL</name>
<evidence type="ECO:0008006" key="3">
    <source>
        <dbReference type="Google" id="ProtNLM"/>
    </source>
</evidence>
<sequence>ETLVGKIILSGSDPVAGARSMFSEAGMGCGCFSPVLFFCWHGVFVISLILPTGFAGIDFPTCAPLARVERCWSEDYSWEFCCDRKRFPEGGNQNCWKGDLGVSYAECCVHWPGDGNDEGIARYEDRLLWGLLDGTVLTINQAFLSWSWWLSGHQPIGPNPQWVSGFLWPGGAALARWADCAGPGFWSGRRVLEVAAGVGLPAGIASVHGANATRTDIWPTRLLRRHSVLANGSRGEVRTRKLDMSSLADLTRLRNELGTFDIIIGTMFGNSELAKQEQSHESSRAMAQRLLFLLTRCRNAIVLAPNFDAVRRLTAPGNDDLGLSLHSLHQLTPTIELAVLKHSDALHLPEC</sequence>
<dbReference type="InterPro" id="IPR029063">
    <property type="entry name" value="SAM-dependent_MTases_sf"/>
</dbReference>
<evidence type="ECO:0000313" key="2">
    <source>
        <dbReference type="Proteomes" id="UP000626109"/>
    </source>
</evidence>
<protein>
    <recommendedName>
        <fullName evidence="3">Calmodulin-lysine N-methyltransferase</fullName>
    </recommendedName>
</protein>
<dbReference type="AlphaFoldDB" id="A0A813KKY2"/>
<accession>A0A813KKY2</accession>
<reference evidence="1" key="1">
    <citation type="submission" date="2021-02" db="EMBL/GenBank/DDBJ databases">
        <authorList>
            <person name="Dougan E. K."/>
            <person name="Rhodes N."/>
            <person name="Thang M."/>
            <person name="Chan C."/>
        </authorList>
    </citation>
    <scope>NUCLEOTIDE SEQUENCE</scope>
</reference>
<organism evidence="1 2">
    <name type="scientific">Polarella glacialis</name>
    <name type="common">Dinoflagellate</name>
    <dbReference type="NCBI Taxonomy" id="89957"/>
    <lineage>
        <taxon>Eukaryota</taxon>
        <taxon>Sar</taxon>
        <taxon>Alveolata</taxon>
        <taxon>Dinophyceae</taxon>
        <taxon>Suessiales</taxon>
        <taxon>Suessiaceae</taxon>
        <taxon>Polarella</taxon>
    </lineage>
</organism>
<feature type="non-terminal residue" evidence="1">
    <location>
        <position position="351"/>
    </location>
</feature>
<gene>
    <name evidence="1" type="ORF">PGLA2088_LOCUS35812</name>
</gene>
<proteinExistence type="predicted"/>